<accession>F9UEU8</accession>
<proteinExistence type="predicted"/>
<evidence type="ECO:0000313" key="1">
    <source>
        <dbReference type="EMBL" id="EGV17419.1"/>
    </source>
</evidence>
<keyword evidence="2" id="KW-1185">Reference proteome</keyword>
<name>F9UEU8_9GAMM</name>
<gene>
    <name evidence="1" type="ORF">ThimaDRAFT_3451</name>
</gene>
<protein>
    <submittedName>
        <fullName evidence="1">Uncharacterized protein</fullName>
    </submittedName>
</protein>
<dbReference type="Proteomes" id="UP000005459">
    <property type="component" value="Unassembled WGS sequence"/>
</dbReference>
<reference evidence="1 2" key="1">
    <citation type="submission" date="2011-06" db="EMBL/GenBank/DDBJ databases">
        <title>The draft genome of Thiocapsa marina 5811.</title>
        <authorList>
            <consortium name="US DOE Joint Genome Institute (JGI-PGF)"/>
            <person name="Lucas S."/>
            <person name="Han J."/>
            <person name="Cheng J.-F."/>
            <person name="Goodwin L."/>
            <person name="Pitluck S."/>
            <person name="Peters L."/>
            <person name="Land M.L."/>
            <person name="Hauser L."/>
            <person name="Vogl K."/>
            <person name="Liu Z."/>
            <person name="Imhoff J."/>
            <person name="Thiel V."/>
            <person name="Frigaard N.-U."/>
            <person name="Bryant D."/>
            <person name="Woyke T.J."/>
        </authorList>
    </citation>
    <scope>NUCLEOTIDE SEQUENCE [LARGE SCALE GENOMIC DNA]</scope>
    <source>
        <strain evidence="1 2">5811</strain>
    </source>
</reference>
<dbReference type="STRING" id="768671.ThimaDRAFT_3451"/>
<dbReference type="AlphaFoldDB" id="F9UEU8"/>
<dbReference type="EMBL" id="AFWV01000011">
    <property type="protein sequence ID" value="EGV17419.1"/>
    <property type="molecule type" value="Genomic_DNA"/>
</dbReference>
<organism evidence="1 2">
    <name type="scientific">Thiocapsa marina 5811</name>
    <dbReference type="NCBI Taxonomy" id="768671"/>
    <lineage>
        <taxon>Bacteria</taxon>
        <taxon>Pseudomonadati</taxon>
        <taxon>Pseudomonadota</taxon>
        <taxon>Gammaproteobacteria</taxon>
        <taxon>Chromatiales</taxon>
        <taxon>Chromatiaceae</taxon>
        <taxon>Thiocapsa</taxon>
    </lineage>
</organism>
<evidence type="ECO:0000313" key="2">
    <source>
        <dbReference type="Proteomes" id="UP000005459"/>
    </source>
</evidence>
<sequence>MIQAGSLHDAGPRWTPAQLASALVSTGLTREPEPIDGLDRLDRPDSVPSSVYSQFGNAFLDMAGLSARNCRYPLGADAVIACLRQHFPDDAETCAQIIERETAALTQDLRGLGQWAERTTRASERDVETGDGESFVRYRPGDVLSIVQEAMLSQLGTAISSTWASWRAQLDDAMQSDVQKRHRRLIEMINGAGITLTERAWAWIDAEEDPAMLDLLLLLMAKDDNTLFLANLRRGFGEHRDLCLILLGYINGRESESEFEHSS</sequence>